<keyword evidence="2" id="KW-1185">Reference proteome</keyword>
<dbReference type="AlphaFoldDB" id="A0A317QP88"/>
<evidence type="ECO:0000313" key="1">
    <source>
        <dbReference type="EMBL" id="PWW24919.1"/>
    </source>
</evidence>
<reference evidence="2" key="1">
    <citation type="submission" date="2018-05" db="EMBL/GenBank/DDBJ databases">
        <authorList>
            <person name="Klenk H.-P."/>
            <person name="Huntemann M."/>
            <person name="Clum A."/>
            <person name="Pillay M."/>
            <person name="Palaniappan K."/>
            <person name="Varghese N."/>
            <person name="Mikhailova N."/>
            <person name="Stamatis D."/>
            <person name="Reddy T."/>
            <person name="Daum C."/>
            <person name="Shapiro N."/>
            <person name="Ivanova N."/>
            <person name="Kyrpides N."/>
            <person name="Woyke T."/>
        </authorList>
    </citation>
    <scope>NUCLEOTIDE SEQUENCE [LARGE SCALE GENOMIC DNA]</scope>
    <source>
        <strain evidence="2">DSM 45417</strain>
    </source>
</reference>
<name>A0A317QP88_9ACTN</name>
<sequence>MMREWLDRELKYIGPDLALAARVPDLIKANPALVEVLMRAAMEQEEGEQGPPYSYKQMKALMKAEWQAKPKLGLKSRYRERACNADSAKRNSALTYDIDGVAEAIGDRISYLMARGVTTNNRHVPWKYVIDNCVELDLRNPAASLRAAVGAGLAETRTERRVVPKRRRSAGTVAS</sequence>
<comment type="caution">
    <text evidence="1">The sequence shown here is derived from an EMBL/GenBank/DDBJ whole genome shotgun (WGS) entry which is preliminary data.</text>
</comment>
<proteinExistence type="predicted"/>
<organism evidence="1 2">
    <name type="scientific">Geodermatophilus normandii</name>
    <dbReference type="NCBI Taxonomy" id="1137989"/>
    <lineage>
        <taxon>Bacteria</taxon>
        <taxon>Bacillati</taxon>
        <taxon>Actinomycetota</taxon>
        <taxon>Actinomycetes</taxon>
        <taxon>Geodermatophilales</taxon>
        <taxon>Geodermatophilaceae</taxon>
        <taxon>Geodermatophilus</taxon>
    </lineage>
</organism>
<protein>
    <submittedName>
        <fullName evidence="1">Uncharacterized protein</fullName>
    </submittedName>
</protein>
<dbReference type="Proteomes" id="UP000246661">
    <property type="component" value="Unassembled WGS sequence"/>
</dbReference>
<evidence type="ECO:0000313" key="2">
    <source>
        <dbReference type="Proteomes" id="UP000246661"/>
    </source>
</evidence>
<gene>
    <name evidence="1" type="ORF">JD79_04111</name>
</gene>
<dbReference type="EMBL" id="QGTX01000001">
    <property type="protein sequence ID" value="PWW24919.1"/>
    <property type="molecule type" value="Genomic_DNA"/>
</dbReference>
<accession>A0A317QP88</accession>